<dbReference type="OrthoDB" id="5671374at2"/>
<comment type="caution">
    <text evidence="1">The sequence shown here is derived from an EMBL/GenBank/DDBJ whole genome shotgun (WGS) entry which is preliminary data.</text>
</comment>
<dbReference type="SUPFAM" id="SSF53335">
    <property type="entry name" value="S-adenosyl-L-methionine-dependent methyltransferases"/>
    <property type="match status" value="1"/>
</dbReference>
<sequence>MQKYYSKAPLPFVGQKRNFIKHFLKILAQIPENGEGWTIVDVFGGSGLLAHVAKRVKPAARVIYNDYDNYVERIKGIEDINRLRRLISDYLPGYAKNQRIPDDVKRQIIGEIEQFKGFKCHVVVSSWFLFSGRQAADWQRLFKAEWYYKMPAADYAPANDYLDGLEIVRQSYIDLMPKYSGGGKTLLLLDPPYLSTSQAAYAQQHRFGLVDFLKLVNLTRPPFVFFSSTRSEFMDYVETIVDLKLDNWAAFEGVNRLSVNVSLSKQAKYEDNLVYKME</sequence>
<organism evidence="1 2">
    <name type="scientific">Neisseria dumasiana</name>
    <dbReference type="NCBI Taxonomy" id="1931275"/>
    <lineage>
        <taxon>Bacteria</taxon>
        <taxon>Pseudomonadati</taxon>
        <taxon>Pseudomonadota</taxon>
        <taxon>Betaproteobacteria</taxon>
        <taxon>Neisseriales</taxon>
        <taxon>Neisseriaceae</taxon>
        <taxon>Neisseria</taxon>
    </lineage>
</organism>
<proteinExistence type="predicted"/>
<dbReference type="AlphaFoldDB" id="A0A1X3DM02"/>
<accession>A0A1X3DM02</accession>
<dbReference type="EMBL" id="MTAB01000003">
    <property type="protein sequence ID" value="OSI24717.1"/>
    <property type="molecule type" value="Genomic_DNA"/>
</dbReference>
<gene>
    <name evidence="1" type="ORF">BV912_01950</name>
</gene>
<evidence type="ECO:0000313" key="1">
    <source>
        <dbReference type="EMBL" id="OSI24717.1"/>
    </source>
</evidence>
<evidence type="ECO:0000313" key="2">
    <source>
        <dbReference type="Proteomes" id="UP000193303"/>
    </source>
</evidence>
<dbReference type="InterPro" id="IPR029063">
    <property type="entry name" value="SAM-dependent_MTases_sf"/>
</dbReference>
<protein>
    <recommendedName>
        <fullName evidence="3">D12 class N6 adenine-specific DNA methyltransferase</fullName>
    </recommendedName>
</protein>
<dbReference type="Proteomes" id="UP000193303">
    <property type="component" value="Unassembled WGS sequence"/>
</dbReference>
<name>A0A1X3DM02_9NEIS</name>
<evidence type="ECO:0008006" key="3">
    <source>
        <dbReference type="Google" id="ProtNLM"/>
    </source>
</evidence>
<reference evidence="2" key="1">
    <citation type="submission" date="2017-01" db="EMBL/GenBank/DDBJ databases">
        <authorList>
            <person name="Mah S.A."/>
            <person name="Swanson W.J."/>
            <person name="Moy G.W."/>
            <person name="Vacquier V.D."/>
        </authorList>
    </citation>
    <scope>NUCLEOTIDE SEQUENCE [LARGE SCALE GENOMIC DNA]</scope>
    <source>
        <strain evidence="2">124861</strain>
    </source>
</reference>